<dbReference type="PANTHER" id="PTHR43784:SF2">
    <property type="entry name" value="GDSL-LIKE LIPASE_ACYLHYDROLASE, PUTATIVE (AFU_ORTHOLOGUE AFUA_2G00820)-RELATED"/>
    <property type="match status" value="1"/>
</dbReference>
<evidence type="ECO:0000313" key="2">
    <source>
        <dbReference type="EMBL" id="NYD73642.1"/>
    </source>
</evidence>
<sequence>MSSTAFASYIAIGDSFTEGVGDELPDGRVRGWADFVALGMAAAADGPFRYANLAVRGRKLGPIVAEQVDPAIAQHPDLVSLNGGGNDIMRPRVSIDAVAQTLMDAADRVVASGSHMLLLSGANPSAHLPLGGLIRRRGEELAAAVRAMLPREGITFVDNWADEGLEDIRYWSEDRLHLGPLGHARVASNVLTAFGIPVPVEWGVEEVAAAPPGARTRRTAEYYRRHVLPWIGRRLTGRSSGDGRAAKIAELTVVDPETLRPL</sequence>
<protein>
    <submittedName>
        <fullName evidence="2">Lysophospholipase L1-like esterase</fullName>
    </submittedName>
</protein>
<comment type="caution">
    <text evidence="2">The sequence shown here is derived from an EMBL/GenBank/DDBJ whole genome shotgun (WGS) entry which is preliminary data.</text>
</comment>
<dbReference type="EMBL" id="JACCBJ010000001">
    <property type="protein sequence ID" value="NYD73642.1"/>
    <property type="molecule type" value="Genomic_DNA"/>
</dbReference>
<reference evidence="2 3" key="1">
    <citation type="submission" date="2020-07" db="EMBL/GenBank/DDBJ databases">
        <title>Sequencing the genomes of 1000 actinobacteria strains.</title>
        <authorList>
            <person name="Klenk H.-P."/>
        </authorList>
    </citation>
    <scope>NUCLEOTIDE SEQUENCE [LARGE SCALE GENOMIC DNA]</scope>
    <source>
        <strain evidence="2 3">DSM 23871</strain>
    </source>
</reference>
<dbReference type="InterPro" id="IPR036514">
    <property type="entry name" value="SGNH_hydro_sf"/>
</dbReference>
<dbReference type="AlphaFoldDB" id="A0A852SYA3"/>
<dbReference type="SUPFAM" id="SSF52266">
    <property type="entry name" value="SGNH hydrolase"/>
    <property type="match status" value="1"/>
</dbReference>
<organism evidence="2 3">
    <name type="scientific">Leifsonia soli</name>
    <dbReference type="NCBI Taxonomy" id="582665"/>
    <lineage>
        <taxon>Bacteria</taxon>
        <taxon>Bacillati</taxon>
        <taxon>Actinomycetota</taxon>
        <taxon>Actinomycetes</taxon>
        <taxon>Micrococcales</taxon>
        <taxon>Microbacteriaceae</taxon>
        <taxon>Leifsonia</taxon>
    </lineage>
</organism>
<dbReference type="Proteomes" id="UP000589620">
    <property type="component" value="Unassembled WGS sequence"/>
</dbReference>
<dbReference type="InterPro" id="IPR013830">
    <property type="entry name" value="SGNH_hydro"/>
</dbReference>
<dbReference type="Gene3D" id="3.40.50.1110">
    <property type="entry name" value="SGNH hydrolase"/>
    <property type="match status" value="1"/>
</dbReference>
<dbReference type="Pfam" id="PF13472">
    <property type="entry name" value="Lipase_GDSL_2"/>
    <property type="match status" value="1"/>
</dbReference>
<keyword evidence="3" id="KW-1185">Reference proteome</keyword>
<evidence type="ECO:0000259" key="1">
    <source>
        <dbReference type="Pfam" id="PF13472"/>
    </source>
</evidence>
<gene>
    <name evidence="2" type="ORF">BJ963_001161</name>
</gene>
<dbReference type="RefSeq" id="WP_179455252.1">
    <property type="nucleotide sequence ID" value="NZ_BAAAPX010000001.1"/>
</dbReference>
<feature type="domain" description="SGNH hydrolase-type esterase" evidence="1">
    <location>
        <begin position="11"/>
        <end position="185"/>
    </location>
</feature>
<accession>A0A852SYA3</accession>
<name>A0A852SYA3_9MICO</name>
<proteinExistence type="predicted"/>
<dbReference type="PANTHER" id="PTHR43784">
    <property type="entry name" value="GDSL-LIKE LIPASE/ACYLHYDROLASE, PUTATIVE (AFU_ORTHOLOGUE AFUA_2G00820)-RELATED"/>
    <property type="match status" value="1"/>
</dbReference>
<dbReference type="InterPro" id="IPR053140">
    <property type="entry name" value="GDSL_Rv0518-like"/>
</dbReference>
<dbReference type="CDD" id="cd01832">
    <property type="entry name" value="SGNH_hydrolase_like_1"/>
    <property type="match status" value="1"/>
</dbReference>
<evidence type="ECO:0000313" key="3">
    <source>
        <dbReference type="Proteomes" id="UP000589620"/>
    </source>
</evidence>